<proteinExistence type="inferred from homology"/>
<evidence type="ECO:0000256" key="1">
    <source>
        <dbReference type="ARBA" id="ARBA00008779"/>
    </source>
</evidence>
<reference evidence="8" key="1">
    <citation type="submission" date="2017-02" db="EMBL/GenBank/DDBJ databases">
        <authorList>
            <person name="Varghese N."/>
            <person name="Submissions S."/>
        </authorList>
    </citation>
    <scope>NUCLEOTIDE SEQUENCE [LARGE SCALE GENOMIC DNA]</scope>
    <source>
        <strain evidence="8">SM117</strain>
    </source>
</reference>
<dbReference type="InterPro" id="IPR024607">
    <property type="entry name" value="Sulfatase_CS"/>
</dbReference>
<dbReference type="STRING" id="428990.SAMN06295987_10440"/>
<feature type="domain" description="Sulfatase N-terminal" evidence="6">
    <location>
        <begin position="63"/>
        <end position="473"/>
    </location>
</feature>
<dbReference type="GO" id="GO:0046872">
    <property type="term" value="F:metal ion binding"/>
    <property type="evidence" value="ECO:0007669"/>
    <property type="project" value="UniProtKB-KW"/>
</dbReference>
<keyword evidence="3" id="KW-0378">Hydrolase</keyword>
<dbReference type="InterPro" id="IPR017850">
    <property type="entry name" value="Alkaline_phosphatase_core_sf"/>
</dbReference>
<evidence type="ECO:0000313" key="8">
    <source>
        <dbReference type="Proteomes" id="UP000190989"/>
    </source>
</evidence>
<dbReference type="AlphaFoldDB" id="A0A1U6I233"/>
<evidence type="ECO:0000256" key="2">
    <source>
        <dbReference type="ARBA" id="ARBA00022723"/>
    </source>
</evidence>
<gene>
    <name evidence="7" type="ORF">SAMN06295987_10440</name>
</gene>
<feature type="chain" id="PRO_5012662513" evidence="5">
    <location>
        <begin position="27"/>
        <end position="785"/>
    </location>
</feature>
<organism evidence="7 8">
    <name type="scientific">Novosphingobium mathurense</name>
    <dbReference type="NCBI Taxonomy" id="428990"/>
    <lineage>
        <taxon>Bacteria</taxon>
        <taxon>Pseudomonadati</taxon>
        <taxon>Pseudomonadota</taxon>
        <taxon>Alphaproteobacteria</taxon>
        <taxon>Sphingomonadales</taxon>
        <taxon>Sphingomonadaceae</taxon>
        <taxon>Novosphingobium</taxon>
    </lineage>
</organism>
<dbReference type="PANTHER" id="PTHR42693">
    <property type="entry name" value="ARYLSULFATASE FAMILY MEMBER"/>
    <property type="match status" value="1"/>
</dbReference>
<feature type="signal peptide" evidence="5">
    <location>
        <begin position="1"/>
        <end position="26"/>
    </location>
</feature>
<comment type="similarity">
    <text evidence="1">Belongs to the sulfatase family.</text>
</comment>
<dbReference type="InterPro" id="IPR050738">
    <property type="entry name" value="Sulfatase"/>
</dbReference>
<name>A0A1U6I233_9SPHN</name>
<dbReference type="Pfam" id="PF00884">
    <property type="entry name" value="Sulfatase"/>
    <property type="match status" value="1"/>
</dbReference>
<dbReference type="CDD" id="cd16025">
    <property type="entry name" value="PAS_like"/>
    <property type="match status" value="1"/>
</dbReference>
<evidence type="ECO:0000256" key="3">
    <source>
        <dbReference type="ARBA" id="ARBA00022801"/>
    </source>
</evidence>
<dbReference type="InterPro" id="IPR000917">
    <property type="entry name" value="Sulfatase_N"/>
</dbReference>
<dbReference type="PROSITE" id="PS00523">
    <property type="entry name" value="SULFATASE_1"/>
    <property type="match status" value="1"/>
</dbReference>
<evidence type="ECO:0000313" key="7">
    <source>
        <dbReference type="EMBL" id="SLK02078.1"/>
    </source>
</evidence>
<dbReference type="Gene3D" id="3.40.720.10">
    <property type="entry name" value="Alkaline Phosphatase, subunit A"/>
    <property type="match status" value="1"/>
</dbReference>
<evidence type="ECO:0000256" key="4">
    <source>
        <dbReference type="ARBA" id="ARBA00022837"/>
    </source>
</evidence>
<dbReference type="EMBL" id="FVZE01000004">
    <property type="protein sequence ID" value="SLK02078.1"/>
    <property type="molecule type" value="Genomic_DNA"/>
</dbReference>
<keyword evidence="4" id="KW-0106">Calcium</keyword>
<keyword evidence="2" id="KW-0479">Metal-binding</keyword>
<dbReference type="GO" id="GO:0016787">
    <property type="term" value="F:hydrolase activity"/>
    <property type="evidence" value="ECO:0007669"/>
    <property type="project" value="UniProtKB-KW"/>
</dbReference>
<dbReference type="Proteomes" id="UP000190989">
    <property type="component" value="Unassembled WGS sequence"/>
</dbReference>
<keyword evidence="8" id="KW-1185">Reference proteome</keyword>
<dbReference type="Gene3D" id="3.30.1120.10">
    <property type="match status" value="1"/>
</dbReference>
<dbReference type="SUPFAM" id="SSF53649">
    <property type="entry name" value="Alkaline phosphatase-like"/>
    <property type="match status" value="1"/>
</dbReference>
<dbReference type="PANTHER" id="PTHR42693:SF43">
    <property type="entry name" value="BLL2667 PROTEIN"/>
    <property type="match status" value="1"/>
</dbReference>
<protein>
    <submittedName>
        <fullName evidence="7">Arylsulfatase</fullName>
    </submittedName>
</protein>
<dbReference type="RefSeq" id="WP_079730757.1">
    <property type="nucleotide sequence ID" value="NZ_FVZE01000004.1"/>
</dbReference>
<keyword evidence="5" id="KW-0732">Signal</keyword>
<evidence type="ECO:0000256" key="5">
    <source>
        <dbReference type="SAM" id="SignalP"/>
    </source>
</evidence>
<sequence length="785" mass="84989">MREKRMGHRTLGCLAIILAGSAPVAAQTVLPSPAEPFAGKIGETYADSVPAFPKRPVAPESAPNVLLIMTDDVGFGAASTFGGPIPTPNLDRLAARGLIYNRFHTTAMCSPTRAALLTGRNHHAVGNGIVANLSTGFPGYDNVMPKSAATIAEVLRQNGYNTAMFGKHHNAPEADVSPAGPFDLWPTGLGFEYFYGFMAAETNQFTPALYRGTSPIPTLSEGVLDKSLADEAIHWIHDQKSAAPDKPFFVYYATGSTHAPVQAPADWIAKFSGKFDKGWDAVRADTYARQVRMGIIPRGTVNTARPEGIAAWKDLSPDERKINARMMEAYAGMLAYQDDQIGRVLDELDRMGESHNTLVMFIEGDNGAAAEAGPNGSTNPMAAFANGMAEDVQSLLANLDKVGGPQTISNYGYGWAWATNAPFRLFKQYASHLGGTRNGLVVSWPDRIQAHGIRSQFTHVTDIVPTILEATGVSTPQRVNGVDQQRMDGISFTYSFDAPKAPERHERQYFEMMGNRAIYDHGWLASTSPVNKPWRRGDGSKLPTDYAWELYDLQHDFSQAHDLAAREPGKLKEMQALFHSEAEKNHVYPLDNRLNLARFSAAQAQQPQHSNYTYWGAGTGIPSVNTAGLLARSFRITAQVVLPEAANGAVLSLGSRFGGWSFYFKDGRPVALMAASQLAGDQSRVAATHPLQAGTTNLVFDFAYDGGANGGGEMIIRADEREIARGRIARTISKLPEMTDTLDIGFDADTPVTDDYAPGGKFTGRIIRVDVEPGKRGVPGPLAAH</sequence>
<accession>A0A1U6I233</accession>
<evidence type="ECO:0000259" key="6">
    <source>
        <dbReference type="Pfam" id="PF00884"/>
    </source>
</evidence>